<dbReference type="GO" id="GO:0030170">
    <property type="term" value="F:pyridoxal phosphate binding"/>
    <property type="evidence" value="ECO:0007669"/>
    <property type="project" value="TreeGrafter"/>
</dbReference>
<dbReference type="EMBL" id="LCOK01000010">
    <property type="protein sequence ID" value="KKU76929.1"/>
    <property type="molecule type" value="Genomic_DNA"/>
</dbReference>
<evidence type="ECO:0000313" key="1">
    <source>
        <dbReference type="EMBL" id="KKU76929.1"/>
    </source>
</evidence>
<dbReference type="InterPro" id="IPR015422">
    <property type="entry name" value="PyrdxlP-dep_Trfase_small"/>
</dbReference>
<accession>A0A0G1T551</accession>
<dbReference type="AlphaFoldDB" id="A0A0G1T551"/>
<dbReference type="Pfam" id="PF01041">
    <property type="entry name" value="DegT_DnrJ_EryC1"/>
    <property type="match status" value="1"/>
</dbReference>
<dbReference type="PANTHER" id="PTHR30244:SF39">
    <property type="entry name" value="BLR3650 PROTEIN"/>
    <property type="match status" value="1"/>
</dbReference>
<dbReference type="GO" id="GO:0008483">
    <property type="term" value="F:transaminase activity"/>
    <property type="evidence" value="ECO:0007669"/>
    <property type="project" value="TreeGrafter"/>
</dbReference>
<dbReference type="Proteomes" id="UP000034682">
    <property type="component" value="Unassembled WGS sequence"/>
</dbReference>
<dbReference type="SUPFAM" id="SSF53383">
    <property type="entry name" value="PLP-dependent transferases"/>
    <property type="match status" value="1"/>
</dbReference>
<comment type="caution">
    <text evidence="1">The sequence shown here is derived from an EMBL/GenBank/DDBJ whole genome shotgun (WGS) entry which is preliminary data.</text>
</comment>
<dbReference type="CDD" id="cd00616">
    <property type="entry name" value="AHBA_syn"/>
    <property type="match status" value="1"/>
</dbReference>
<evidence type="ECO:0000313" key="2">
    <source>
        <dbReference type="Proteomes" id="UP000034682"/>
    </source>
</evidence>
<dbReference type="InterPro" id="IPR000653">
    <property type="entry name" value="DegT/StrS_aminotransferase"/>
</dbReference>
<dbReference type="Gene3D" id="3.40.640.10">
    <property type="entry name" value="Type I PLP-dependent aspartate aminotransferase-like (Major domain)"/>
    <property type="match status" value="1"/>
</dbReference>
<gene>
    <name evidence="1" type="ORF">UY02_C0010G0016</name>
</gene>
<protein>
    <submittedName>
        <fullName evidence="1">Glutamine-scyllo-inositol transaminase</fullName>
    </submittedName>
</protein>
<organism evidence="1 2">
    <name type="scientific">Candidatus Giovannonibacteria bacterium GW2011_GWB1_47_6b</name>
    <dbReference type="NCBI Taxonomy" id="1618655"/>
    <lineage>
        <taxon>Bacteria</taxon>
        <taxon>Candidatus Giovannoniibacteriota</taxon>
    </lineage>
</organism>
<dbReference type="GO" id="GO:0000271">
    <property type="term" value="P:polysaccharide biosynthetic process"/>
    <property type="evidence" value="ECO:0007669"/>
    <property type="project" value="TreeGrafter"/>
</dbReference>
<sequence>MLFEQAKPMFVDIQKDTFNIDPAEIERAIRPGRTKAILAVDVFGQPAAWDKILAIAKKYRLKVIEDSAEAIGSSYQGKKCGSFGDASIFSFYPNKQMTTGEGGVILTDDKKIADLCWSMTNQGRKQGKGKWLEHVRLGYNYRMTEMQAALGLAQLRRLPQMLKKRAAAASLYSNLLSQEKRIIVPRSQPGAKRSWFVYVIMLAPPFKRSHRDKLVKLMAKKGVQCSTYFEPIHLQPFYRQAFGFKRGRLPRTEWVGDRTIALPFSSVLKPQQQAMVTKVLRESIRQLS</sequence>
<dbReference type="PATRIC" id="fig|1618655.3.peg.271"/>
<dbReference type="InterPro" id="IPR015424">
    <property type="entry name" value="PyrdxlP-dep_Trfase"/>
</dbReference>
<proteinExistence type="predicted"/>
<dbReference type="Gene3D" id="3.90.1150.10">
    <property type="entry name" value="Aspartate Aminotransferase, domain 1"/>
    <property type="match status" value="1"/>
</dbReference>
<dbReference type="InterPro" id="IPR015421">
    <property type="entry name" value="PyrdxlP-dep_Trfase_major"/>
</dbReference>
<name>A0A0G1T551_9BACT</name>
<dbReference type="PANTHER" id="PTHR30244">
    <property type="entry name" value="TRANSAMINASE"/>
    <property type="match status" value="1"/>
</dbReference>
<reference evidence="1 2" key="1">
    <citation type="journal article" date="2015" name="Nature">
        <title>rRNA introns, odd ribosomes, and small enigmatic genomes across a large radiation of phyla.</title>
        <authorList>
            <person name="Brown C.T."/>
            <person name="Hug L.A."/>
            <person name="Thomas B.C."/>
            <person name="Sharon I."/>
            <person name="Castelle C.J."/>
            <person name="Singh A."/>
            <person name="Wilkins M.J."/>
            <person name="Williams K.H."/>
            <person name="Banfield J.F."/>
        </authorList>
    </citation>
    <scope>NUCLEOTIDE SEQUENCE [LARGE SCALE GENOMIC DNA]</scope>
</reference>